<dbReference type="EMBL" id="JANRHJ010000014">
    <property type="protein sequence ID" value="MCR8874842.1"/>
    <property type="molecule type" value="Genomic_DNA"/>
</dbReference>
<evidence type="ECO:0000259" key="8">
    <source>
        <dbReference type="Pfam" id="PF14509"/>
    </source>
</evidence>
<dbReference type="GO" id="GO:0030246">
    <property type="term" value="F:carbohydrate binding"/>
    <property type="evidence" value="ECO:0007669"/>
    <property type="project" value="InterPro"/>
</dbReference>
<name>A0AAW5N360_9BACT</name>
<keyword evidence="3 9" id="KW-0378">Hydrolase</keyword>
<feature type="domain" description="Glycosyl-hydrolase 97 C-terminal oligomerisation" evidence="8">
    <location>
        <begin position="578"/>
        <end position="672"/>
    </location>
</feature>
<dbReference type="PANTHER" id="PTHR35803:SF2">
    <property type="entry name" value="RETAINING ALPHA-GALACTOSIDASE"/>
    <property type="match status" value="1"/>
</dbReference>
<protein>
    <submittedName>
        <fullName evidence="9">Glycoside hydrolase family 97 protein</fullName>
    </submittedName>
</protein>
<dbReference type="SUPFAM" id="SSF51445">
    <property type="entry name" value="(Trans)glycosidases"/>
    <property type="match status" value="1"/>
</dbReference>
<evidence type="ECO:0000313" key="9">
    <source>
        <dbReference type="EMBL" id="MCR8874842.1"/>
    </source>
</evidence>
<dbReference type="GO" id="GO:0016798">
    <property type="term" value="F:hydrolase activity, acting on glycosyl bonds"/>
    <property type="evidence" value="ECO:0007669"/>
    <property type="project" value="UniProtKB-KW"/>
</dbReference>
<dbReference type="Gene3D" id="2.60.40.1180">
    <property type="entry name" value="Golgi alpha-mannosidase II"/>
    <property type="match status" value="1"/>
</dbReference>
<dbReference type="InterPro" id="IPR013785">
    <property type="entry name" value="Aldolase_TIM"/>
</dbReference>
<dbReference type="InterPro" id="IPR029486">
    <property type="entry name" value="GH97_N"/>
</dbReference>
<dbReference type="InterPro" id="IPR017853">
    <property type="entry name" value="GH"/>
</dbReference>
<comment type="subunit">
    <text evidence="2">Monomer.</text>
</comment>
<organism evidence="9 10">
    <name type="scientific">Phocaeicola barnesiae</name>
    <dbReference type="NCBI Taxonomy" id="376804"/>
    <lineage>
        <taxon>Bacteria</taxon>
        <taxon>Pseudomonadati</taxon>
        <taxon>Bacteroidota</taxon>
        <taxon>Bacteroidia</taxon>
        <taxon>Bacteroidales</taxon>
        <taxon>Bacteroidaceae</taxon>
        <taxon>Phocaeicola</taxon>
    </lineage>
</organism>
<evidence type="ECO:0000256" key="4">
    <source>
        <dbReference type="ARBA" id="ARBA00022837"/>
    </source>
</evidence>
<gene>
    <name evidence="9" type="ORF">NW209_12625</name>
</gene>
<evidence type="ECO:0000256" key="3">
    <source>
        <dbReference type="ARBA" id="ARBA00022801"/>
    </source>
</evidence>
<evidence type="ECO:0000313" key="10">
    <source>
        <dbReference type="Proteomes" id="UP001204579"/>
    </source>
</evidence>
<evidence type="ECO:0000259" key="7">
    <source>
        <dbReference type="Pfam" id="PF14508"/>
    </source>
</evidence>
<evidence type="ECO:0000259" key="6">
    <source>
        <dbReference type="Pfam" id="PF10566"/>
    </source>
</evidence>
<reference evidence="9 10" key="1">
    <citation type="submission" date="2022-08" db="EMBL/GenBank/DDBJ databases">
        <authorList>
            <person name="Zeman M."/>
            <person name="Kubasova T."/>
        </authorList>
    </citation>
    <scope>NUCLEOTIDE SEQUENCE [LARGE SCALE GENOMIC DNA]</scope>
    <source>
        <strain evidence="9 10">ET62</strain>
    </source>
</reference>
<dbReference type="Pfam" id="PF14509">
    <property type="entry name" value="GH97_C"/>
    <property type="match status" value="1"/>
</dbReference>
<dbReference type="Pfam" id="PF14508">
    <property type="entry name" value="GH97_N"/>
    <property type="match status" value="1"/>
</dbReference>
<dbReference type="InterPro" id="IPR014718">
    <property type="entry name" value="GH-type_carb-bd"/>
</dbReference>
<dbReference type="InterPro" id="IPR013780">
    <property type="entry name" value="Glyco_hydro_b"/>
</dbReference>
<dbReference type="Gene3D" id="2.70.98.10">
    <property type="match status" value="1"/>
</dbReference>
<evidence type="ECO:0000256" key="1">
    <source>
        <dbReference type="ARBA" id="ARBA00001913"/>
    </source>
</evidence>
<evidence type="ECO:0000256" key="2">
    <source>
        <dbReference type="ARBA" id="ARBA00011245"/>
    </source>
</evidence>
<dbReference type="InterPro" id="IPR019563">
    <property type="entry name" value="GH97_catalytic"/>
</dbReference>
<dbReference type="InterPro" id="IPR052720">
    <property type="entry name" value="Glycosyl_hydrolase_97"/>
</dbReference>
<dbReference type="AlphaFoldDB" id="A0AAW5N360"/>
<dbReference type="InterPro" id="IPR029483">
    <property type="entry name" value="GH97_C"/>
</dbReference>
<keyword evidence="10" id="KW-1185">Reference proteome</keyword>
<dbReference type="Proteomes" id="UP001204579">
    <property type="component" value="Unassembled WGS sequence"/>
</dbReference>
<comment type="cofactor">
    <cofactor evidence="1">
        <name>Ca(2+)</name>
        <dbReference type="ChEBI" id="CHEBI:29108"/>
    </cofactor>
</comment>
<keyword evidence="5" id="KW-0326">Glycosidase</keyword>
<dbReference type="Gene3D" id="3.20.20.70">
    <property type="entry name" value="Aldolase class I"/>
    <property type="match status" value="1"/>
</dbReference>
<feature type="domain" description="Glycosyl-hydrolase 97 N-terminal" evidence="7">
    <location>
        <begin position="30"/>
        <end position="301"/>
    </location>
</feature>
<accession>A0AAW5N360</accession>
<dbReference type="Pfam" id="PF10566">
    <property type="entry name" value="Glyco_hydro_97"/>
    <property type="match status" value="1"/>
</dbReference>
<dbReference type="PANTHER" id="PTHR35803">
    <property type="entry name" value="GLUCAN 1,4-ALPHA-GLUCOSIDASE SUSB-RELATED"/>
    <property type="match status" value="1"/>
</dbReference>
<evidence type="ECO:0000256" key="5">
    <source>
        <dbReference type="ARBA" id="ARBA00023295"/>
    </source>
</evidence>
<feature type="domain" description="Glycosyl-hydrolase 97 catalytic" evidence="6">
    <location>
        <begin position="321"/>
        <end position="472"/>
    </location>
</feature>
<keyword evidence="4" id="KW-0106">Calcium</keyword>
<comment type="caution">
    <text evidence="9">The sequence shown here is derived from an EMBL/GenBank/DDBJ whole genome shotgun (WGS) entry which is preliminary data.</text>
</comment>
<proteinExistence type="predicted"/>
<sequence>MKHSLLRKTSIAGLLFYLLTGSVWAQDYRLTSPDGKLNINICTEKALTWSIEQQGDTVILPSAIALKIREDRPNGTETTWGNPVKVSKASEKEIRTSFSTPFYKRTVVKDQYNQLLLKCKGGYSIEFRAYDDGAAYRFILEQRKPMLIEQETAEFNFTADHQAFIPHVNDNRGGERYCYPFESYYDECKLSEMIPDSLAITPLMVDLGNGHKAVIMDAGVENYPGMFLLRNNDKPHALTATFAPYPLEETVGGHNRLNFVPTRRADYLAHTDARQTLPWRVVIVSEKDTQLADNDMAQRLAPACRLTDTSWIIPGKVAWDWWNACNLTGVDFKAGINTPTYKAYIDFAAENHLEYIIIDEGWSSPENLLDVNPEIDLEALIAYGNQKNVGIILWSSWRNAIKDTDNTFKHYSKLGIKGFKIDFFDRDDQPVIRSMYELAQKAADNHLVLDYHGIKPGGIQRAYPNILNFEGVKGLENAKWEPIVNGQPLHDFPRYDVSAPFLRMLAGPMDYTPGAMINATRSAFRAVYDRPMSQGTRVHQMAMYTLFESPLQMLADSPNKYRKEQECTDFIAKVPTVFDETVALDGKVGEYISLARCKDGIWYVGAMTDWTPRQCTIDLSFLSEGEYEAEIFADGINADREATDYRKEIRTVKANDKLNIEMAPGGGWTARITPKK</sequence>
<dbReference type="RefSeq" id="WP_258336099.1">
    <property type="nucleotide sequence ID" value="NZ_JANRHJ010000014.1"/>
</dbReference>